<reference evidence="4" key="2">
    <citation type="submission" date="2025-09" db="UniProtKB">
        <authorList>
            <consortium name="Ensembl"/>
        </authorList>
    </citation>
    <scope>IDENTIFICATION</scope>
</reference>
<keyword evidence="2" id="KW-0165">Cleavage on pair of basic residues</keyword>
<dbReference type="GO" id="GO:0035805">
    <property type="term" value="C:egg coat"/>
    <property type="evidence" value="ECO:0007669"/>
    <property type="project" value="UniProtKB-SubCell"/>
</dbReference>
<dbReference type="GO" id="GO:0035804">
    <property type="term" value="F:structural constituent of egg coat"/>
    <property type="evidence" value="ECO:0007669"/>
    <property type="project" value="UniProtKB-UniRule"/>
</dbReference>
<dbReference type="InterPro" id="IPR055356">
    <property type="entry name" value="ZP-N"/>
</dbReference>
<dbReference type="SMART" id="SM00241">
    <property type="entry name" value="ZP"/>
    <property type="match status" value="1"/>
</dbReference>
<evidence type="ECO:0000256" key="1">
    <source>
        <dbReference type="ARBA" id="ARBA00023157"/>
    </source>
</evidence>
<dbReference type="GO" id="GO:2000344">
    <property type="term" value="P:positive regulation of acrosome reaction"/>
    <property type="evidence" value="ECO:0007669"/>
    <property type="project" value="UniProtKB-UniRule"/>
</dbReference>
<dbReference type="FunFam" id="2.60.40.4100:FF:000002">
    <property type="entry name" value="Zona pellucida sperm-binding protein 3"/>
    <property type="match status" value="1"/>
</dbReference>
<dbReference type="Ensembl" id="ENSPMGT00000021427.1">
    <property type="protein sequence ID" value="ENSPMGP00000020105.1"/>
    <property type="gene ID" value="ENSPMGG00000016278.1"/>
</dbReference>
<reference evidence="4" key="1">
    <citation type="submission" date="2025-08" db="UniProtKB">
        <authorList>
            <consortium name="Ensembl"/>
        </authorList>
    </citation>
    <scope>IDENTIFICATION</scope>
</reference>
<evidence type="ECO:0000256" key="2">
    <source>
        <dbReference type="RuleBase" id="RU367066"/>
    </source>
</evidence>
<sequence>HSVLVSYPVFVLLPNIVLSNDNRLSQPSTPIEVRHPVPVSTVAVDCRESYVHVEVKKDMFGIGQFIYPGGLTLGDCPVSAEDNTGQVLIFQYELQSCGSELRVSLRNKQEQPNSESAVIVECHYPRYRISLLLPNILTYLPLGGRIMKSILTWFYCTEDWVYERPSNQYFLGNVIHIEASVMQFFHVPLRVYVDHCVATAAPDVNSLPRYAFIDNHGCFVDGRVTQSASYFLPRTAENKLRFQLEAFRFQGVESGVVSTFPFRACT</sequence>
<dbReference type="PROSITE" id="PS51034">
    <property type="entry name" value="ZP_2"/>
    <property type="match status" value="1"/>
</dbReference>
<dbReference type="GO" id="GO:0035803">
    <property type="term" value="P:egg coat formation"/>
    <property type="evidence" value="ECO:0007669"/>
    <property type="project" value="UniProtKB-UniRule"/>
</dbReference>
<keyword evidence="2" id="KW-1003">Cell membrane</keyword>
<evidence type="ECO:0000313" key="5">
    <source>
        <dbReference type="Proteomes" id="UP000261520"/>
    </source>
</evidence>
<dbReference type="AlphaFoldDB" id="A0A3B4ATR3"/>
<dbReference type="InterPro" id="IPR055355">
    <property type="entry name" value="ZP-C"/>
</dbReference>
<protein>
    <recommendedName>
        <fullName evidence="2">Zona pellucida sperm-binding protein 3</fullName>
    </recommendedName>
</protein>
<keyword evidence="2" id="KW-0732">Signal</keyword>
<dbReference type="Proteomes" id="UP000261520">
    <property type="component" value="Unplaced"/>
</dbReference>
<feature type="domain" description="ZP" evidence="3">
    <location>
        <begin position="45"/>
        <end position="266"/>
    </location>
</feature>
<dbReference type="Gene3D" id="2.60.40.4100">
    <property type="entry name" value="Zona pellucida, ZP-C domain"/>
    <property type="match status" value="1"/>
</dbReference>
<comment type="subcellular location">
    <subcellularLocation>
        <location evidence="2">Zona pellucida</location>
    </subcellularLocation>
    <subcellularLocation>
        <location evidence="2">Cell membrane</location>
        <topology evidence="2">Single-pass type I membrane protein</topology>
    </subcellularLocation>
</comment>
<dbReference type="PANTHER" id="PTHR11576">
    <property type="entry name" value="ZONA PELLUCIDA SPERM-BINDING PROTEIN 3"/>
    <property type="match status" value="1"/>
</dbReference>
<accession>A0A3B4ATR3</accession>
<organism evidence="4 5">
    <name type="scientific">Periophthalmus magnuspinnatus</name>
    <dbReference type="NCBI Taxonomy" id="409849"/>
    <lineage>
        <taxon>Eukaryota</taxon>
        <taxon>Metazoa</taxon>
        <taxon>Chordata</taxon>
        <taxon>Craniata</taxon>
        <taxon>Vertebrata</taxon>
        <taxon>Euteleostomi</taxon>
        <taxon>Actinopterygii</taxon>
        <taxon>Neopterygii</taxon>
        <taxon>Teleostei</taxon>
        <taxon>Neoteleostei</taxon>
        <taxon>Acanthomorphata</taxon>
        <taxon>Gobiaria</taxon>
        <taxon>Gobiiformes</taxon>
        <taxon>Gobioidei</taxon>
        <taxon>Gobiidae</taxon>
        <taxon>Oxudercinae</taxon>
        <taxon>Periophthalmus</taxon>
    </lineage>
</organism>
<dbReference type="PANTHER" id="PTHR11576:SF2">
    <property type="entry name" value="ZONA PELLUCIDA SPERM-BINDING PROTEIN 3"/>
    <property type="match status" value="1"/>
</dbReference>
<name>A0A3B4ATR3_9GOBI</name>
<keyword evidence="5" id="KW-1185">Reference proteome</keyword>
<dbReference type="GO" id="GO:0007339">
    <property type="term" value="P:binding of sperm to zona pellucida"/>
    <property type="evidence" value="ECO:0007669"/>
    <property type="project" value="UniProtKB-UniRule"/>
</dbReference>
<evidence type="ECO:0000313" key="4">
    <source>
        <dbReference type="Ensembl" id="ENSPMGP00000020105.1"/>
    </source>
</evidence>
<dbReference type="Pfam" id="PF23344">
    <property type="entry name" value="ZP-N"/>
    <property type="match status" value="1"/>
</dbReference>
<keyword evidence="2" id="KW-0272">Extracellular matrix</keyword>
<comment type="function">
    <text evidence="2">Component of the zona pellucida, an extracellular matrix surrounding oocytes which mediates sperm binding, induction of the acrosome reaction and prevents post-fertilization polyspermy. The zona pellucida is composed of 3 to 4 glycoproteins, ZP1, ZP2, ZP3, and ZP4. ZP3 is essential for sperm binding and zona matrix formation.</text>
</comment>
<dbReference type="InterPro" id="IPR042235">
    <property type="entry name" value="ZP-C_dom"/>
</dbReference>
<dbReference type="GO" id="GO:0032190">
    <property type="term" value="F:acrosin binding"/>
    <property type="evidence" value="ECO:0007669"/>
    <property type="project" value="TreeGrafter"/>
</dbReference>
<dbReference type="Gene3D" id="2.60.40.3210">
    <property type="entry name" value="Zona pellucida, ZP-N domain"/>
    <property type="match status" value="1"/>
</dbReference>
<dbReference type="InterPro" id="IPR001507">
    <property type="entry name" value="ZP_dom"/>
</dbReference>
<comment type="similarity">
    <text evidence="2">Belongs to the ZP domain family. ZPC subfamily.</text>
</comment>
<dbReference type="Pfam" id="PF00100">
    <property type="entry name" value="Zona_pellucida"/>
    <property type="match status" value="1"/>
</dbReference>
<comment type="domain">
    <text evidence="2">The ZP domain is involved in the polymerization of the ZP proteins to form the zona pellucida.</text>
</comment>
<evidence type="ECO:0000259" key="3">
    <source>
        <dbReference type="PROSITE" id="PS51034"/>
    </source>
</evidence>
<keyword evidence="1 2" id="KW-1015">Disulfide bond</keyword>
<dbReference type="GO" id="GO:0005886">
    <property type="term" value="C:plasma membrane"/>
    <property type="evidence" value="ECO:0007669"/>
    <property type="project" value="UniProtKB-SubCell"/>
</dbReference>
<keyword evidence="2" id="KW-0964">Secreted</keyword>
<comment type="PTM">
    <text evidence="2">Proteolytically cleaved before the transmembrane segment to yield the secreted ectodomain incorporated in the zona pellucida.</text>
</comment>
<keyword evidence="2" id="KW-0472">Membrane</keyword>
<proteinExistence type="inferred from homology"/>